<keyword evidence="1" id="KW-1133">Transmembrane helix</keyword>
<organism evidence="3 4">
    <name type="scientific">Streblomastix strix</name>
    <dbReference type="NCBI Taxonomy" id="222440"/>
    <lineage>
        <taxon>Eukaryota</taxon>
        <taxon>Metamonada</taxon>
        <taxon>Preaxostyla</taxon>
        <taxon>Oxymonadida</taxon>
        <taxon>Streblomastigidae</taxon>
        <taxon>Streblomastix</taxon>
    </lineage>
</organism>
<dbReference type="Pfam" id="PF00149">
    <property type="entry name" value="Metallophos"/>
    <property type="match status" value="1"/>
</dbReference>
<dbReference type="PANTHER" id="PTHR31302">
    <property type="entry name" value="TRANSMEMBRANE PROTEIN WITH METALLOPHOSPHOESTERASE DOMAIN-RELATED"/>
    <property type="match status" value="1"/>
</dbReference>
<feature type="transmembrane region" description="Helical" evidence="1">
    <location>
        <begin position="40"/>
        <end position="67"/>
    </location>
</feature>
<dbReference type="InterPro" id="IPR029052">
    <property type="entry name" value="Metallo-depent_PP-like"/>
</dbReference>
<reference evidence="3 4" key="1">
    <citation type="submission" date="2019-03" db="EMBL/GenBank/DDBJ databases">
        <title>Single cell metagenomics reveals metabolic interactions within the superorganism composed of flagellate Streblomastix strix and complex community of Bacteroidetes bacteria on its surface.</title>
        <authorList>
            <person name="Treitli S.C."/>
            <person name="Kolisko M."/>
            <person name="Husnik F."/>
            <person name="Keeling P."/>
            <person name="Hampl V."/>
        </authorList>
    </citation>
    <scope>NUCLEOTIDE SEQUENCE [LARGE SCALE GENOMIC DNA]</scope>
    <source>
        <strain evidence="3">ST1C</strain>
    </source>
</reference>
<feature type="transmembrane region" description="Helical" evidence="1">
    <location>
        <begin position="7"/>
        <end position="25"/>
    </location>
</feature>
<dbReference type="SUPFAM" id="SSF56300">
    <property type="entry name" value="Metallo-dependent phosphatases"/>
    <property type="match status" value="1"/>
</dbReference>
<feature type="domain" description="Calcineurin-like phosphoesterase" evidence="2">
    <location>
        <begin position="152"/>
        <end position="345"/>
    </location>
</feature>
<dbReference type="GO" id="GO:0016787">
    <property type="term" value="F:hydrolase activity"/>
    <property type="evidence" value="ECO:0007669"/>
    <property type="project" value="InterPro"/>
</dbReference>
<proteinExistence type="predicted"/>
<dbReference type="PANTHER" id="PTHR31302:SF0">
    <property type="entry name" value="TRANSMEMBRANE PROTEIN WITH METALLOPHOSPHOESTERASE DOMAIN"/>
    <property type="match status" value="1"/>
</dbReference>
<feature type="transmembrane region" description="Helical" evidence="1">
    <location>
        <begin position="79"/>
        <end position="103"/>
    </location>
</feature>
<accession>A0A5J4WUE4</accession>
<keyword evidence="1" id="KW-0812">Transmembrane</keyword>
<evidence type="ECO:0000313" key="3">
    <source>
        <dbReference type="EMBL" id="KAA6398202.1"/>
    </source>
</evidence>
<dbReference type="AlphaFoldDB" id="A0A5J4WUE4"/>
<dbReference type="EMBL" id="SNRW01001009">
    <property type="protein sequence ID" value="KAA6398202.1"/>
    <property type="molecule type" value="Genomic_DNA"/>
</dbReference>
<dbReference type="Gene3D" id="3.60.21.10">
    <property type="match status" value="1"/>
</dbReference>
<evidence type="ECO:0000313" key="4">
    <source>
        <dbReference type="Proteomes" id="UP000324800"/>
    </source>
</evidence>
<protein>
    <recommendedName>
        <fullName evidence="2">Calcineurin-like phosphoesterase domain-containing protein</fullName>
    </recommendedName>
</protein>
<dbReference type="Proteomes" id="UP000324800">
    <property type="component" value="Unassembled WGS sequence"/>
</dbReference>
<evidence type="ECO:0000259" key="2">
    <source>
        <dbReference type="Pfam" id="PF00149"/>
    </source>
</evidence>
<sequence length="416" mass="47110">MQSKTVLLASIAVILFILIYGYPIFRCLWWILEHFISKTWYFYFICIAVPLLFQVFILICTAVGFLVRSIKVRYFMYLVIDYISFDFPFLFLIIICEFIFDFSSAAHKYAWIVCISLVSLVLIYIILAHLNGVLILRKKKVNLKSSKLKQPLRIIQISDVHIGSRSTKFLNRVVKQVNILEGDIVCVTGDLVDISGVVRQNVDSDGQNPYPAMQPLANITAKCGVYLVMGNHDFVSGGKSFVKMIQHFPNVRLLQNEYIDVSLQQSAQSNQTDKQIRIVGIEDGDVYEFTGEVNNLQSSNSSLFINETSDSPYTILLHHRPHDEAWLTALNALKGDLFLAGHTHNGQIFPWHPLIYHWFSHPYGLLSVPASVVQQGNGGFNSFDRHMYVNPGTGSWGTPARTSGFGEITIITVFPE</sequence>
<keyword evidence="1" id="KW-0472">Membrane</keyword>
<dbReference type="InterPro" id="IPR004843">
    <property type="entry name" value="Calcineurin-like_PHP"/>
</dbReference>
<evidence type="ECO:0000256" key="1">
    <source>
        <dbReference type="SAM" id="Phobius"/>
    </source>
</evidence>
<name>A0A5J4WUE4_9EUKA</name>
<gene>
    <name evidence="3" type="ORF">EZS28_006269</name>
</gene>
<feature type="transmembrane region" description="Helical" evidence="1">
    <location>
        <begin position="109"/>
        <end position="136"/>
    </location>
</feature>
<dbReference type="OrthoDB" id="783096at2759"/>
<dbReference type="InterPro" id="IPR051158">
    <property type="entry name" value="Metallophosphoesterase_sf"/>
</dbReference>
<comment type="caution">
    <text evidence="3">The sequence shown here is derived from an EMBL/GenBank/DDBJ whole genome shotgun (WGS) entry which is preliminary data.</text>
</comment>